<accession>A0A2V3J6N7</accession>
<dbReference type="PANTHER" id="PTHR47150">
    <property type="entry name" value="OS12G0169200 PROTEIN"/>
    <property type="match status" value="1"/>
</dbReference>
<dbReference type="Pfam" id="PF04827">
    <property type="entry name" value="Plant_tran"/>
    <property type="match status" value="1"/>
</dbReference>
<gene>
    <name evidence="1" type="ORF">BWQ96_00194</name>
</gene>
<evidence type="ECO:0000313" key="1">
    <source>
        <dbReference type="EMBL" id="PXF50034.1"/>
    </source>
</evidence>
<keyword evidence="2" id="KW-1185">Reference proteome</keyword>
<name>A0A2V3J6N7_9FLOR</name>
<reference evidence="1 2" key="1">
    <citation type="journal article" date="2018" name="Mol. Biol. Evol.">
        <title>Analysis of the draft genome of the red seaweed Gracilariopsis chorda provides insights into genome size evolution in Rhodophyta.</title>
        <authorList>
            <person name="Lee J."/>
            <person name="Yang E.C."/>
            <person name="Graf L."/>
            <person name="Yang J.H."/>
            <person name="Qiu H."/>
            <person name="Zel Zion U."/>
            <person name="Chan C.X."/>
            <person name="Stephens T.G."/>
            <person name="Weber A.P.M."/>
            <person name="Boo G.H."/>
            <person name="Boo S.M."/>
            <person name="Kim K.M."/>
            <person name="Shin Y."/>
            <person name="Jung M."/>
            <person name="Lee S.J."/>
            <person name="Yim H.S."/>
            <person name="Lee J.H."/>
            <person name="Bhattacharya D."/>
            <person name="Yoon H.S."/>
        </authorList>
    </citation>
    <scope>NUCLEOTIDE SEQUENCE [LARGE SCALE GENOMIC DNA]</scope>
    <source>
        <strain evidence="1 2">SKKU-2015</strain>
        <tissue evidence="1">Whole body</tissue>
    </source>
</reference>
<evidence type="ECO:0008006" key="3">
    <source>
        <dbReference type="Google" id="ProtNLM"/>
    </source>
</evidence>
<dbReference type="EMBL" id="NBIV01000001">
    <property type="protein sequence ID" value="PXF50034.1"/>
    <property type="molecule type" value="Genomic_DNA"/>
</dbReference>
<proteinExistence type="predicted"/>
<dbReference type="AlphaFoldDB" id="A0A2V3J6N7"/>
<sequence>MQTVIDAQTKEEKMFARRQEGVRKSVERVFGVLFARFNILKYPGRLHKRADLINVLKACCIIHNMIVEEEKESYSGHGAGGVRLSEEKTIQMESIKMARLETGVAARAFTERLGDTIEPNKSSSDHRRLKKNLMKHITQAY</sequence>
<dbReference type="Proteomes" id="UP000247409">
    <property type="component" value="Unassembled WGS sequence"/>
</dbReference>
<comment type="caution">
    <text evidence="1">The sequence shown here is derived from an EMBL/GenBank/DDBJ whole genome shotgun (WGS) entry which is preliminary data.</text>
</comment>
<organism evidence="1 2">
    <name type="scientific">Gracilariopsis chorda</name>
    <dbReference type="NCBI Taxonomy" id="448386"/>
    <lineage>
        <taxon>Eukaryota</taxon>
        <taxon>Rhodophyta</taxon>
        <taxon>Florideophyceae</taxon>
        <taxon>Rhodymeniophycidae</taxon>
        <taxon>Gracilariales</taxon>
        <taxon>Gracilariaceae</taxon>
        <taxon>Gracilariopsis</taxon>
    </lineage>
</organism>
<protein>
    <recommendedName>
        <fullName evidence="3">DDE Tnp4 domain-containing protein</fullName>
    </recommendedName>
</protein>
<dbReference type="InterPro" id="IPR006912">
    <property type="entry name" value="Harbinger_derived_prot"/>
</dbReference>
<dbReference type="PANTHER" id="PTHR47150:SF5">
    <property type="entry name" value="OS07G0546750 PROTEIN"/>
    <property type="match status" value="1"/>
</dbReference>
<dbReference type="OrthoDB" id="1386480at2759"/>
<evidence type="ECO:0000313" key="2">
    <source>
        <dbReference type="Proteomes" id="UP000247409"/>
    </source>
</evidence>